<keyword evidence="2" id="KW-0472">Membrane</keyword>
<dbReference type="SUPFAM" id="SSF53474">
    <property type="entry name" value="alpha/beta-Hydrolases"/>
    <property type="match status" value="1"/>
</dbReference>
<comment type="similarity">
    <text evidence="1">Belongs to the AB hydrolase superfamily.</text>
</comment>
<dbReference type="Proteomes" id="UP000077143">
    <property type="component" value="Chromosome"/>
</dbReference>
<dbReference type="PANTHER" id="PTHR43039">
    <property type="entry name" value="ESTERASE-RELATED"/>
    <property type="match status" value="1"/>
</dbReference>
<feature type="transmembrane region" description="Helical" evidence="2">
    <location>
        <begin position="89"/>
        <end position="108"/>
    </location>
</feature>
<dbReference type="AlphaFoldDB" id="A0A172UG59"/>
<dbReference type="KEGG" id="madi:A7U43_00775"/>
<evidence type="ECO:0000256" key="2">
    <source>
        <dbReference type="SAM" id="Phobius"/>
    </source>
</evidence>
<dbReference type="PRINTS" id="PR00111">
    <property type="entry name" value="ABHYDROLASE"/>
</dbReference>
<evidence type="ECO:0000313" key="5">
    <source>
        <dbReference type="Proteomes" id="UP000077143"/>
    </source>
</evidence>
<organism evidence="4 5">
    <name type="scientific">Mycobacterium adipatum</name>
    <dbReference type="NCBI Taxonomy" id="1682113"/>
    <lineage>
        <taxon>Bacteria</taxon>
        <taxon>Bacillati</taxon>
        <taxon>Actinomycetota</taxon>
        <taxon>Actinomycetes</taxon>
        <taxon>Mycobacteriales</taxon>
        <taxon>Mycobacteriaceae</taxon>
        <taxon>Mycobacterium</taxon>
    </lineage>
</organism>
<dbReference type="GO" id="GO:0003824">
    <property type="term" value="F:catalytic activity"/>
    <property type="evidence" value="ECO:0007669"/>
    <property type="project" value="UniProtKB-ARBA"/>
</dbReference>
<feature type="domain" description="AB hydrolase-1" evidence="3">
    <location>
        <begin position="20"/>
        <end position="257"/>
    </location>
</feature>
<protein>
    <submittedName>
        <fullName evidence="4">Sigma factor sigB regulation protein rsbQ</fullName>
    </submittedName>
</protein>
<evidence type="ECO:0000259" key="3">
    <source>
        <dbReference type="Pfam" id="PF12697"/>
    </source>
</evidence>
<dbReference type="Pfam" id="PF12697">
    <property type="entry name" value="Abhydrolase_6"/>
    <property type="match status" value="1"/>
</dbReference>
<keyword evidence="5" id="KW-1185">Reference proteome</keyword>
<reference evidence="4 5" key="1">
    <citation type="submission" date="2016-05" db="EMBL/GenBank/DDBJ databases">
        <title>Complete genome sequence of a phthalic acid esters degrading Mycobacterium sp. YC-RL4.</title>
        <authorList>
            <person name="Ren L."/>
            <person name="Fan S."/>
            <person name="Ruth N."/>
            <person name="Jia Y."/>
            <person name="Wang J."/>
            <person name="Qiao C."/>
        </authorList>
    </citation>
    <scope>NUCLEOTIDE SEQUENCE [LARGE SCALE GENOMIC DNA]</scope>
    <source>
        <strain evidence="4 5">YC-RL4</strain>
    </source>
</reference>
<proteinExistence type="inferred from homology"/>
<dbReference type="InterPro" id="IPR029058">
    <property type="entry name" value="AB_hydrolase_fold"/>
</dbReference>
<dbReference type="OrthoDB" id="8680283at2"/>
<name>A0A172UG59_9MYCO</name>
<dbReference type="InterPro" id="IPR000073">
    <property type="entry name" value="AB_hydrolase_1"/>
</dbReference>
<keyword evidence="2" id="KW-1133">Transmembrane helix</keyword>
<dbReference type="STRING" id="1682113.A7U43_00775"/>
<dbReference type="EMBL" id="CP015596">
    <property type="protein sequence ID" value="ANE78058.1"/>
    <property type="molecule type" value="Genomic_DNA"/>
</dbReference>
<accession>A0A172UG59</accession>
<evidence type="ECO:0000313" key="4">
    <source>
        <dbReference type="EMBL" id="ANE78058.1"/>
    </source>
</evidence>
<keyword evidence="2" id="KW-0812">Transmembrane</keyword>
<gene>
    <name evidence="4" type="ORF">A7U43_00775</name>
</gene>
<dbReference type="RefSeq" id="WP_067989961.1">
    <property type="nucleotide sequence ID" value="NZ_CP015596.1"/>
</dbReference>
<evidence type="ECO:0000256" key="1">
    <source>
        <dbReference type="ARBA" id="ARBA00008645"/>
    </source>
</evidence>
<sequence>MGVEARNNIQVVGAAGAPVLLLCHGFGCDQNIWRPIVDRLSSRFQIVLMDHVGAGASDPAAWDAGKYSQLSGYASDVVEILRELDLRDVVFVGHSVAAMIGALAAIVAPERFDKLIMVTPSPRYVDDGDYRGGFSEADIDELLESLDANYLGWSHAMAPVIMGNPERPDLHAVLDAAFCRTDPACARVFARTTFLSDNRSDLAKVGVATLIIECADDVIAPRTVGAYVHEQIPDSRLVTLDAQGHCPHVSDPDATATAIAAFAAPARP</sequence>
<dbReference type="Gene3D" id="3.40.50.1820">
    <property type="entry name" value="alpha/beta hydrolase"/>
    <property type="match status" value="1"/>
</dbReference>